<dbReference type="Gene3D" id="4.10.240.10">
    <property type="entry name" value="Zn(2)-C6 fungal-type DNA-binding domain"/>
    <property type="match status" value="1"/>
</dbReference>
<evidence type="ECO:0000256" key="1">
    <source>
        <dbReference type="SAM" id="MobiDB-lite"/>
    </source>
</evidence>
<dbReference type="GO" id="GO:0000981">
    <property type="term" value="F:DNA-binding transcription factor activity, RNA polymerase II-specific"/>
    <property type="evidence" value="ECO:0007669"/>
    <property type="project" value="InterPro"/>
</dbReference>
<evidence type="ECO:0000313" key="4">
    <source>
        <dbReference type="Proteomes" id="UP001221142"/>
    </source>
</evidence>
<dbReference type="GO" id="GO:0005634">
    <property type="term" value="C:nucleus"/>
    <property type="evidence" value="ECO:0007669"/>
    <property type="project" value="TreeGrafter"/>
</dbReference>
<reference evidence="3" key="1">
    <citation type="submission" date="2023-03" db="EMBL/GenBank/DDBJ databases">
        <title>Massive genome expansion in bonnet fungi (Mycena s.s.) driven by repeated elements and novel gene families across ecological guilds.</title>
        <authorList>
            <consortium name="Lawrence Berkeley National Laboratory"/>
            <person name="Harder C.B."/>
            <person name="Miyauchi S."/>
            <person name="Viragh M."/>
            <person name="Kuo A."/>
            <person name="Thoen E."/>
            <person name="Andreopoulos B."/>
            <person name="Lu D."/>
            <person name="Skrede I."/>
            <person name="Drula E."/>
            <person name="Henrissat B."/>
            <person name="Morin E."/>
            <person name="Kohler A."/>
            <person name="Barry K."/>
            <person name="LaButti K."/>
            <person name="Morin E."/>
            <person name="Salamov A."/>
            <person name="Lipzen A."/>
            <person name="Mereny Z."/>
            <person name="Hegedus B."/>
            <person name="Baldrian P."/>
            <person name="Stursova M."/>
            <person name="Weitz H."/>
            <person name="Taylor A."/>
            <person name="Grigoriev I.V."/>
            <person name="Nagy L.G."/>
            <person name="Martin F."/>
            <person name="Kauserud H."/>
        </authorList>
    </citation>
    <scope>NUCLEOTIDE SEQUENCE</scope>
    <source>
        <strain evidence="3">9284</strain>
    </source>
</reference>
<protein>
    <recommendedName>
        <fullName evidence="2">Zn(2)-C6 fungal-type domain-containing protein</fullName>
    </recommendedName>
</protein>
<dbReference type="InterPro" id="IPR001138">
    <property type="entry name" value="Zn2Cys6_DnaBD"/>
</dbReference>
<dbReference type="SMART" id="SM00066">
    <property type="entry name" value="GAL4"/>
    <property type="match status" value="1"/>
</dbReference>
<evidence type="ECO:0000313" key="3">
    <source>
        <dbReference type="EMBL" id="KAJ7615982.1"/>
    </source>
</evidence>
<feature type="compositionally biased region" description="Low complexity" evidence="1">
    <location>
        <begin position="66"/>
        <end position="79"/>
    </location>
</feature>
<evidence type="ECO:0000259" key="2">
    <source>
        <dbReference type="PROSITE" id="PS50048"/>
    </source>
</evidence>
<dbReference type="InterPro" id="IPR052780">
    <property type="entry name" value="AAA_Catabolism_Regulators"/>
</dbReference>
<dbReference type="PROSITE" id="PS00463">
    <property type="entry name" value="ZN2_CY6_FUNGAL_1"/>
    <property type="match status" value="1"/>
</dbReference>
<dbReference type="EMBL" id="JARKIF010000023">
    <property type="protein sequence ID" value="KAJ7615982.1"/>
    <property type="molecule type" value="Genomic_DNA"/>
</dbReference>
<dbReference type="GO" id="GO:0008270">
    <property type="term" value="F:zinc ion binding"/>
    <property type="evidence" value="ECO:0007669"/>
    <property type="project" value="InterPro"/>
</dbReference>
<feature type="compositionally biased region" description="Polar residues" evidence="1">
    <location>
        <begin position="80"/>
        <end position="92"/>
    </location>
</feature>
<dbReference type="CDD" id="cd00067">
    <property type="entry name" value="GAL4"/>
    <property type="match status" value="1"/>
</dbReference>
<keyword evidence="4" id="KW-1185">Reference proteome</keyword>
<dbReference type="Pfam" id="PF00172">
    <property type="entry name" value="Zn_clus"/>
    <property type="match status" value="1"/>
</dbReference>
<gene>
    <name evidence="3" type="ORF">FB45DRAFT_1106894</name>
</gene>
<accession>A0AAD7BAZ5</accession>
<name>A0AAD7BAZ5_9AGAR</name>
<dbReference type="PROSITE" id="PS50048">
    <property type="entry name" value="ZN2_CY6_FUNGAL_2"/>
    <property type="match status" value="1"/>
</dbReference>
<feature type="region of interest" description="Disordered" evidence="1">
    <location>
        <begin position="53"/>
        <end position="149"/>
    </location>
</feature>
<comment type="caution">
    <text evidence="3">The sequence shown here is derived from an EMBL/GenBank/DDBJ whole genome shotgun (WGS) entry which is preliminary data.</text>
</comment>
<proteinExistence type="predicted"/>
<dbReference type="Proteomes" id="UP001221142">
    <property type="component" value="Unassembled WGS sequence"/>
</dbReference>
<feature type="domain" description="Zn(2)-C6 fungal-type" evidence="2">
    <location>
        <begin position="14"/>
        <end position="47"/>
    </location>
</feature>
<dbReference type="InterPro" id="IPR036864">
    <property type="entry name" value="Zn2-C6_fun-type_DNA-bd_sf"/>
</dbReference>
<dbReference type="SUPFAM" id="SSF57701">
    <property type="entry name" value="Zn2/Cys6 DNA-binding domain"/>
    <property type="match status" value="1"/>
</dbReference>
<sequence>MSSPDARFRRAYVACVNCRRRKVKCVPTSENDWTQPCVRCQRKGLECESALAQKPDDLARAPARPTPSTSSGHSHPRSGWSPQPSHPSNMHPQTGFAPIPLPTSGANNNNLMYGHHGQGHHHSYPSPSPYPPSQSAHHRPSHSNVNVPASMQMDYSAPGQTFHNSRAPQWTNQQVVSNLYGSNYNLQQAAVPPQDGRAFPYAQGQWVQCICPPTGPCTCGAQFNNLQL</sequence>
<organism evidence="3 4">
    <name type="scientific">Roridomyces roridus</name>
    <dbReference type="NCBI Taxonomy" id="1738132"/>
    <lineage>
        <taxon>Eukaryota</taxon>
        <taxon>Fungi</taxon>
        <taxon>Dikarya</taxon>
        <taxon>Basidiomycota</taxon>
        <taxon>Agaricomycotina</taxon>
        <taxon>Agaricomycetes</taxon>
        <taxon>Agaricomycetidae</taxon>
        <taxon>Agaricales</taxon>
        <taxon>Marasmiineae</taxon>
        <taxon>Mycenaceae</taxon>
        <taxon>Roridomyces</taxon>
    </lineage>
</organism>
<dbReference type="AlphaFoldDB" id="A0AAD7BAZ5"/>
<dbReference type="PANTHER" id="PTHR31644">
    <property type="entry name" value="TRANSCRIPTIONAL ACTIVATOR ARO80-RELATED"/>
    <property type="match status" value="1"/>
</dbReference>